<accession>A0ABZ2L1X6</accession>
<dbReference type="Proteomes" id="UP001374803">
    <property type="component" value="Chromosome"/>
</dbReference>
<reference evidence="1" key="1">
    <citation type="submission" date="2021-12" db="EMBL/GenBank/DDBJ databases">
        <title>Discovery of the Pendulisporaceae a myxobacterial family with distinct sporulation behavior and unique specialized metabolism.</title>
        <authorList>
            <person name="Garcia R."/>
            <person name="Popoff A."/>
            <person name="Bader C.D."/>
            <person name="Loehr J."/>
            <person name="Walesch S."/>
            <person name="Walt C."/>
            <person name="Boldt J."/>
            <person name="Bunk B."/>
            <person name="Haeckl F.J.F.P.J."/>
            <person name="Gunesch A.P."/>
            <person name="Birkelbach J."/>
            <person name="Nuebel U."/>
            <person name="Pietschmann T."/>
            <person name="Bach T."/>
            <person name="Mueller R."/>
        </authorList>
    </citation>
    <scope>NUCLEOTIDE SEQUENCE</scope>
    <source>
        <strain evidence="1">MSr11367</strain>
    </source>
</reference>
<evidence type="ECO:0008006" key="3">
    <source>
        <dbReference type="Google" id="ProtNLM"/>
    </source>
</evidence>
<dbReference type="RefSeq" id="WP_394833416.1">
    <property type="nucleotide sequence ID" value="NZ_CP089929.1"/>
</dbReference>
<keyword evidence="2" id="KW-1185">Reference proteome</keyword>
<protein>
    <recommendedName>
        <fullName evidence="3">4-vinyl reductase 4VR domain-containing protein</fullName>
    </recommendedName>
</protein>
<proteinExistence type="predicted"/>
<sequence>MATAAAARRPRGYSGTNHETIGSDILSVLRTLSLPEQVLGDDEVRRLSEVKPDGWYPIGWLLELMEKLDERVGYYGLLRMGRMVFSLSHEERVLASASSARDILHSFDAMYHHANRGTGIGGWKVLRFEPGYAELEKNTPHHCVMEQGIIKAALAAVGAPALVSQPTCFRQGAAVCVYTITSVIVDERWSGKS</sequence>
<evidence type="ECO:0000313" key="2">
    <source>
        <dbReference type="Proteomes" id="UP001374803"/>
    </source>
</evidence>
<evidence type="ECO:0000313" key="1">
    <source>
        <dbReference type="EMBL" id="WXB03781.1"/>
    </source>
</evidence>
<dbReference type="EMBL" id="CP089983">
    <property type="protein sequence ID" value="WXB03781.1"/>
    <property type="molecule type" value="Genomic_DNA"/>
</dbReference>
<gene>
    <name evidence="1" type="ORF">LVJ94_43615</name>
</gene>
<name>A0ABZ2L1X6_9BACT</name>
<organism evidence="1 2">
    <name type="scientific">Pendulispora rubella</name>
    <dbReference type="NCBI Taxonomy" id="2741070"/>
    <lineage>
        <taxon>Bacteria</taxon>
        <taxon>Pseudomonadati</taxon>
        <taxon>Myxococcota</taxon>
        <taxon>Myxococcia</taxon>
        <taxon>Myxococcales</taxon>
        <taxon>Sorangiineae</taxon>
        <taxon>Pendulisporaceae</taxon>
        <taxon>Pendulispora</taxon>
    </lineage>
</organism>